<sequence length="362" mass="42230">MSHLTPHATEDFRSSSISKALHDKIVGEKLYDIVIEEPWRVYNNSDYDKSKAMQALIANHFPFFTCKLDLYRQHFLERRHESEKQAAAVHTSVMVGDRVFRAVEENCNAAAFSLNQRKLFYSFAKQPVVEQEPKKKTTFISSVANFFSWNADGTGQSADELGKGKEKPAPVERVGDELFTLKEFLLIEPTIDKVVQDVCERCRDSSTQLLIPDTVFQQKRGCCIDVAFFCEHLRTNATLVSCMEWMLAQANDVPFFKSFYTIFNDLLNEEDVETDETFDYVVYVRCQPSYDQFTDLTSRGFFPAHTYCCAFEEIVMFQRLHDFIRNDRQLKDLRKRSEERYHLLTDTLVKRYDALFLRFAKD</sequence>
<keyword evidence="2" id="KW-1185">Reference proteome</keyword>
<protein>
    <submittedName>
        <fullName evidence="1">Uncharacterized protein</fullName>
    </submittedName>
</protein>
<accession>A0AAE0LKX9</accession>
<proteinExistence type="predicted"/>
<dbReference type="AlphaFoldDB" id="A0AAE0LKX9"/>
<name>A0AAE0LKX9_9CHLO</name>
<evidence type="ECO:0000313" key="2">
    <source>
        <dbReference type="Proteomes" id="UP001190700"/>
    </source>
</evidence>
<reference evidence="1 2" key="1">
    <citation type="journal article" date="2015" name="Genome Biol. Evol.">
        <title>Comparative Genomics of a Bacterivorous Green Alga Reveals Evolutionary Causalities and Consequences of Phago-Mixotrophic Mode of Nutrition.</title>
        <authorList>
            <person name="Burns J.A."/>
            <person name="Paasch A."/>
            <person name="Narechania A."/>
            <person name="Kim E."/>
        </authorList>
    </citation>
    <scope>NUCLEOTIDE SEQUENCE [LARGE SCALE GENOMIC DNA]</scope>
    <source>
        <strain evidence="1 2">PLY_AMNH</strain>
    </source>
</reference>
<organism evidence="1 2">
    <name type="scientific">Cymbomonas tetramitiformis</name>
    <dbReference type="NCBI Taxonomy" id="36881"/>
    <lineage>
        <taxon>Eukaryota</taxon>
        <taxon>Viridiplantae</taxon>
        <taxon>Chlorophyta</taxon>
        <taxon>Pyramimonadophyceae</taxon>
        <taxon>Pyramimonadales</taxon>
        <taxon>Pyramimonadaceae</taxon>
        <taxon>Cymbomonas</taxon>
    </lineage>
</organism>
<comment type="caution">
    <text evidence="1">The sequence shown here is derived from an EMBL/GenBank/DDBJ whole genome shotgun (WGS) entry which is preliminary data.</text>
</comment>
<gene>
    <name evidence="1" type="ORF">CYMTET_3868</name>
</gene>
<dbReference type="EMBL" id="LGRX02000421">
    <property type="protein sequence ID" value="KAK3288650.1"/>
    <property type="molecule type" value="Genomic_DNA"/>
</dbReference>
<evidence type="ECO:0000313" key="1">
    <source>
        <dbReference type="EMBL" id="KAK3288650.1"/>
    </source>
</evidence>
<dbReference type="Proteomes" id="UP001190700">
    <property type="component" value="Unassembled WGS sequence"/>
</dbReference>